<proteinExistence type="predicted"/>
<accession>A0A1I4ZZF2</accession>
<evidence type="ECO:0000313" key="2">
    <source>
        <dbReference type="EMBL" id="SFN55503.1"/>
    </source>
</evidence>
<dbReference type="Proteomes" id="UP000198575">
    <property type="component" value="Unassembled WGS sequence"/>
</dbReference>
<dbReference type="PANTHER" id="PTHR38109">
    <property type="entry name" value="PROTEIN YCGL"/>
    <property type="match status" value="1"/>
</dbReference>
<protein>
    <recommendedName>
        <fullName evidence="1">YcgL domain-containing protein</fullName>
    </recommendedName>
</protein>
<dbReference type="OrthoDB" id="7062382at2"/>
<name>A0A1I4ZZF2_9GAMM</name>
<feature type="domain" description="YcgL" evidence="1">
    <location>
        <begin position="1"/>
        <end position="83"/>
    </location>
</feature>
<sequence>MQCFVYKSLRKADTYVYLREADRFDVLPAAIAEALGNLGFVIEIELSPQRKLARENVDVVIGNLDRQGYHLQWPPPAESGQAS</sequence>
<evidence type="ECO:0000259" key="1">
    <source>
        <dbReference type="PROSITE" id="PS51648"/>
    </source>
</evidence>
<dbReference type="STRING" id="578942.SAMN05216289_13039"/>
<gene>
    <name evidence="2" type="ORF">SAMN05216289_13039</name>
</gene>
<dbReference type="InterPro" id="IPR038068">
    <property type="entry name" value="YcgL-like_sf"/>
</dbReference>
<dbReference type="RefSeq" id="WP_092409922.1">
    <property type="nucleotide sequence ID" value="NZ_FOVF01000030.1"/>
</dbReference>
<reference evidence="2 3" key="1">
    <citation type="submission" date="2016-10" db="EMBL/GenBank/DDBJ databases">
        <authorList>
            <person name="de Groot N.N."/>
        </authorList>
    </citation>
    <scope>NUCLEOTIDE SEQUENCE [LARGE SCALE GENOMIC DNA]</scope>
    <source>
        <strain evidence="2 3">CGMCC 1.7659</strain>
    </source>
</reference>
<dbReference type="PANTHER" id="PTHR38109:SF1">
    <property type="entry name" value="PROTEIN YCGL"/>
    <property type="match status" value="1"/>
</dbReference>
<dbReference type="Gene3D" id="3.10.510.20">
    <property type="entry name" value="YcgL domain"/>
    <property type="match status" value="1"/>
</dbReference>
<keyword evidence="3" id="KW-1185">Reference proteome</keyword>
<dbReference type="AlphaFoldDB" id="A0A1I4ZZF2"/>
<dbReference type="EMBL" id="FOVF01000030">
    <property type="protein sequence ID" value="SFN55503.1"/>
    <property type="molecule type" value="Genomic_DNA"/>
</dbReference>
<evidence type="ECO:0000313" key="3">
    <source>
        <dbReference type="Proteomes" id="UP000198575"/>
    </source>
</evidence>
<organism evidence="2 3">
    <name type="scientific">Dokdonella immobilis</name>
    <dbReference type="NCBI Taxonomy" id="578942"/>
    <lineage>
        <taxon>Bacteria</taxon>
        <taxon>Pseudomonadati</taxon>
        <taxon>Pseudomonadota</taxon>
        <taxon>Gammaproteobacteria</taxon>
        <taxon>Lysobacterales</taxon>
        <taxon>Rhodanobacteraceae</taxon>
        <taxon>Dokdonella</taxon>
    </lineage>
</organism>
<dbReference type="InterPro" id="IPR027354">
    <property type="entry name" value="YcgL_dom"/>
</dbReference>
<dbReference type="PROSITE" id="PS51648">
    <property type="entry name" value="YCGL"/>
    <property type="match status" value="1"/>
</dbReference>
<dbReference type="Pfam" id="PF05166">
    <property type="entry name" value="YcgL"/>
    <property type="match status" value="1"/>
</dbReference>
<dbReference type="SUPFAM" id="SSF160191">
    <property type="entry name" value="YcgL-like"/>
    <property type="match status" value="1"/>
</dbReference>